<dbReference type="Proteomes" id="UP000192940">
    <property type="component" value="Chromosome I"/>
</dbReference>
<protein>
    <submittedName>
        <fullName evidence="2">Protein N-acetyltransferase, RimJ/RimL family</fullName>
    </submittedName>
</protein>
<feature type="domain" description="N-acetyltransferase" evidence="1">
    <location>
        <begin position="11"/>
        <end position="179"/>
    </location>
</feature>
<keyword evidence="3" id="KW-1185">Reference proteome</keyword>
<dbReference type="AlphaFoldDB" id="A0A1X7GT13"/>
<dbReference type="InterPro" id="IPR000182">
    <property type="entry name" value="GNAT_dom"/>
</dbReference>
<name>A0A1X7GT13_9BACL</name>
<reference evidence="2 3" key="1">
    <citation type="submission" date="2017-04" db="EMBL/GenBank/DDBJ databases">
        <authorList>
            <person name="Afonso C.L."/>
            <person name="Miller P.J."/>
            <person name="Scott M.A."/>
            <person name="Spackman E."/>
            <person name="Goraichik I."/>
            <person name="Dimitrov K.M."/>
            <person name="Suarez D.L."/>
            <person name="Swayne D.E."/>
        </authorList>
    </citation>
    <scope>NUCLEOTIDE SEQUENCE [LARGE SCALE GENOMIC DNA]</scope>
    <source>
        <strain evidence="2 3">N3/975</strain>
    </source>
</reference>
<dbReference type="PROSITE" id="PS51186">
    <property type="entry name" value="GNAT"/>
    <property type="match status" value="1"/>
</dbReference>
<dbReference type="SUPFAM" id="SSF55729">
    <property type="entry name" value="Acyl-CoA N-acyltransferases (Nat)"/>
    <property type="match status" value="1"/>
</dbReference>
<accession>A0A1X7GT13</accession>
<dbReference type="InterPro" id="IPR016181">
    <property type="entry name" value="Acyl_CoA_acyltransferase"/>
</dbReference>
<sequence length="195" mass="22847">MKKVLLQGKRVTLRTRAMEDMPVLYDLIYGCDQPEWKKYDAPYFPLDHRTYEQFLQQWGTNFTSDDLPDDLIIEADGQIIGMVTYYWESKGTRWLEAGIVIYSPDYWSGGYGTDALSLWVDYLFETLNIGRVGITTWSGNPRMMRCAEKVGMQLEGRMRQCRYYEGVYYDSIRMGITREEWESNNKLSLTDSALI</sequence>
<keyword evidence="2" id="KW-0808">Transferase</keyword>
<evidence type="ECO:0000313" key="3">
    <source>
        <dbReference type="Proteomes" id="UP000192940"/>
    </source>
</evidence>
<dbReference type="PANTHER" id="PTHR43415:SF4">
    <property type="entry name" value="N-ACETYLTRANSFERASE DOMAIN-CONTAINING PROTEIN"/>
    <property type="match status" value="1"/>
</dbReference>
<organism evidence="2 3">
    <name type="scientific">Paenibacillus uliginis N3/975</name>
    <dbReference type="NCBI Taxonomy" id="1313296"/>
    <lineage>
        <taxon>Bacteria</taxon>
        <taxon>Bacillati</taxon>
        <taxon>Bacillota</taxon>
        <taxon>Bacilli</taxon>
        <taxon>Bacillales</taxon>
        <taxon>Paenibacillaceae</taxon>
        <taxon>Paenibacillus</taxon>
    </lineage>
</organism>
<proteinExistence type="predicted"/>
<dbReference type="Pfam" id="PF13302">
    <property type="entry name" value="Acetyltransf_3"/>
    <property type="match status" value="1"/>
</dbReference>
<evidence type="ECO:0000259" key="1">
    <source>
        <dbReference type="PROSITE" id="PS51186"/>
    </source>
</evidence>
<dbReference type="RefSeq" id="WP_208918058.1">
    <property type="nucleotide sequence ID" value="NZ_LT840184.1"/>
</dbReference>
<dbReference type="GO" id="GO:0016747">
    <property type="term" value="F:acyltransferase activity, transferring groups other than amino-acyl groups"/>
    <property type="evidence" value="ECO:0007669"/>
    <property type="project" value="InterPro"/>
</dbReference>
<dbReference type="CDD" id="cd04301">
    <property type="entry name" value="NAT_SF"/>
    <property type="match status" value="1"/>
</dbReference>
<dbReference type="PANTHER" id="PTHR43415">
    <property type="entry name" value="SPERMIDINE N(1)-ACETYLTRANSFERASE"/>
    <property type="match status" value="1"/>
</dbReference>
<dbReference type="STRING" id="1313296.SAMN05661091_1045"/>
<dbReference type="EMBL" id="LT840184">
    <property type="protein sequence ID" value="SMF74141.1"/>
    <property type="molecule type" value="Genomic_DNA"/>
</dbReference>
<evidence type="ECO:0000313" key="2">
    <source>
        <dbReference type="EMBL" id="SMF74141.1"/>
    </source>
</evidence>
<gene>
    <name evidence="2" type="ORF">SAMN05661091_1045</name>
</gene>
<dbReference type="Gene3D" id="3.40.630.30">
    <property type="match status" value="1"/>
</dbReference>